<evidence type="ECO:0000256" key="7">
    <source>
        <dbReference type="ARBA" id="ARBA00023136"/>
    </source>
</evidence>
<evidence type="ECO:0000313" key="13">
    <source>
        <dbReference type="Proteomes" id="UP000053319"/>
    </source>
</evidence>
<dbReference type="Gene3D" id="1.20.1560.10">
    <property type="entry name" value="ABC transporter type 1, transmembrane domain"/>
    <property type="match status" value="3"/>
</dbReference>
<dbReference type="GO" id="GO:0090374">
    <property type="term" value="P:oligopeptide export from mitochondrion"/>
    <property type="evidence" value="ECO:0007669"/>
    <property type="project" value="TreeGrafter"/>
</dbReference>
<dbReference type="EMBL" id="JH719408">
    <property type="protein sequence ID" value="EJF61731.1"/>
    <property type="molecule type" value="Genomic_DNA"/>
</dbReference>
<evidence type="ECO:0000256" key="5">
    <source>
        <dbReference type="ARBA" id="ARBA00022840"/>
    </source>
</evidence>
<keyword evidence="4" id="KW-0547">Nucleotide-binding</keyword>
<proteinExistence type="predicted"/>
<protein>
    <submittedName>
        <fullName evidence="12">P-loop containing nucleoside triphosphate hydrolase protein</fullName>
    </submittedName>
</protein>
<keyword evidence="12" id="KW-0378">Hydrolase</keyword>
<dbReference type="GO" id="GO:0005743">
    <property type="term" value="C:mitochondrial inner membrane"/>
    <property type="evidence" value="ECO:0007669"/>
    <property type="project" value="TreeGrafter"/>
</dbReference>
<feature type="transmembrane region" description="Helical" evidence="9">
    <location>
        <begin position="1032"/>
        <end position="1056"/>
    </location>
</feature>
<gene>
    <name evidence="12" type="ORF">DICSQDRAFT_105392</name>
</gene>
<feature type="transmembrane region" description="Helical" evidence="9">
    <location>
        <begin position="241"/>
        <end position="261"/>
    </location>
</feature>
<dbReference type="OMA" id="TFWACLT"/>
<dbReference type="PROSITE" id="PS00211">
    <property type="entry name" value="ABC_TRANSPORTER_1"/>
    <property type="match status" value="2"/>
</dbReference>
<dbReference type="GO" id="GO:0015421">
    <property type="term" value="F:ABC-type oligopeptide transporter activity"/>
    <property type="evidence" value="ECO:0007669"/>
    <property type="project" value="TreeGrafter"/>
</dbReference>
<feature type="transmembrane region" description="Helical" evidence="9">
    <location>
        <begin position="127"/>
        <end position="148"/>
    </location>
</feature>
<feature type="transmembrane region" description="Helical" evidence="9">
    <location>
        <begin position="318"/>
        <end position="339"/>
    </location>
</feature>
<dbReference type="HOGENOM" id="CLU_000604_17_2_1"/>
<feature type="domain" description="ABC transporter" evidence="10">
    <location>
        <begin position="1237"/>
        <end position="1473"/>
    </location>
</feature>
<dbReference type="SUPFAM" id="SSF52540">
    <property type="entry name" value="P-loop containing nucleoside triphosphate hydrolases"/>
    <property type="match status" value="2"/>
</dbReference>
<feature type="domain" description="ABC transmembrane type-1" evidence="11">
    <location>
        <begin position="74"/>
        <end position="382"/>
    </location>
</feature>
<keyword evidence="2" id="KW-0813">Transport</keyword>
<evidence type="ECO:0000256" key="3">
    <source>
        <dbReference type="ARBA" id="ARBA00022692"/>
    </source>
</evidence>
<dbReference type="Proteomes" id="UP000053319">
    <property type="component" value="Unassembled WGS sequence"/>
</dbReference>
<dbReference type="InterPro" id="IPR039421">
    <property type="entry name" value="Type_1_exporter"/>
</dbReference>
<evidence type="ECO:0000256" key="4">
    <source>
        <dbReference type="ARBA" id="ARBA00022741"/>
    </source>
</evidence>
<feature type="transmembrane region" description="Helical" evidence="9">
    <location>
        <begin position="1062"/>
        <end position="1084"/>
    </location>
</feature>
<dbReference type="PANTHER" id="PTHR43394">
    <property type="entry name" value="ATP-DEPENDENT PERMEASE MDL1, MITOCHONDRIAL"/>
    <property type="match status" value="1"/>
</dbReference>
<feature type="transmembrane region" description="Helical" evidence="9">
    <location>
        <begin position="917"/>
        <end position="938"/>
    </location>
</feature>
<organism evidence="12 13">
    <name type="scientific">Dichomitus squalens (strain LYAD-421)</name>
    <name type="common">Western red white-rot fungus</name>
    <dbReference type="NCBI Taxonomy" id="732165"/>
    <lineage>
        <taxon>Eukaryota</taxon>
        <taxon>Fungi</taxon>
        <taxon>Dikarya</taxon>
        <taxon>Basidiomycota</taxon>
        <taxon>Agaricomycotina</taxon>
        <taxon>Agaricomycetes</taxon>
        <taxon>Polyporales</taxon>
        <taxon>Polyporaceae</taxon>
        <taxon>Dichomitus</taxon>
    </lineage>
</organism>
<dbReference type="PROSITE" id="PS50893">
    <property type="entry name" value="ABC_TRANSPORTER_2"/>
    <property type="match status" value="2"/>
</dbReference>
<dbReference type="Pfam" id="PF00005">
    <property type="entry name" value="ABC_tran"/>
    <property type="match status" value="2"/>
</dbReference>
<dbReference type="InterPro" id="IPR003593">
    <property type="entry name" value="AAA+_ATPase"/>
</dbReference>
<feature type="transmembrane region" description="Helical" evidence="9">
    <location>
        <begin position="212"/>
        <end position="235"/>
    </location>
</feature>
<feature type="region of interest" description="Disordered" evidence="8">
    <location>
        <begin position="1"/>
        <end position="28"/>
    </location>
</feature>
<feature type="domain" description="ABC transporter" evidence="10">
    <location>
        <begin position="433"/>
        <end position="678"/>
    </location>
</feature>
<dbReference type="GeneID" id="18833578"/>
<keyword evidence="5" id="KW-0067">ATP-binding</keyword>
<evidence type="ECO:0000259" key="11">
    <source>
        <dbReference type="PROSITE" id="PS50929"/>
    </source>
</evidence>
<evidence type="ECO:0000256" key="8">
    <source>
        <dbReference type="SAM" id="MobiDB-lite"/>
    </source>
</evidence>
<dbReference type="OrthoDB" id="6500128at2759"/>
<evidence type="ECO:0000256" key="6">
    <source>
        <dbReference type="ARBA" id="ARBA00022989"/>
    </source>
</evidence>
<feature type="transmembrane region" description="Helical" evidence="9">
    <location>
        <begin position="958"/>
        <end position="980"/>
    </location>
</feature>
<feature type="compositionally biased region" description="Low complexity" evidence="8">
    <location>
        <begin position="1"/>
        <end position="27"/>
    </location>
</feature>
<feature type="transmembrane region" description="Helical" evidence="9">
    <location>
        <begin position="67"/>
        <end position="92"/>
    </location>
</feature>
<dbReference type="InterPro" id="IPR027417">
    <property type="entry name" value="P-loop_NTPase"/>
</dbReference>
<keyword evidence="6 9" id="KW-1133">Transmembrane helix</keyword>
<dbReference type="FunFam" id="3.40.50.300:FF:001471">
    <property type="entry name" value="P-loop containing nucleoside triphosphate hydrolase protein"/>
    <property type="match status" value="1"/>
</dbReference>
<dbReference type="InterPro" id="IPR003439">
    <property type="entry name" value="ABC_transporter-like_ATP-bd"/>
</dbReference>
<dbReference type="GO" id="GO:0016887">
    <property type="term" value="F:ATP hydrolysis activity"/>
    <property type="evidence" value="ECO:0007669"/>
    <property type="project" value="InterPro"/>
</dbReference>
<feature type="domain" description="ABC transmembrane type-1" evidence="11">
    <location>
        <begin position="919"/>
        <end position="1204"/>
    </location>
</feature>
<dbReference type="FunFam" id="3.40.50.300:FF:000836">
    <property type="entry name" value="ABC transporter B family member 25"/>
    <property type="match status" value="1"/>
</dbReference>
<dbReference type="SUPFAM" id="SSF90123">
    <property type="entry name" value="ABC transporter transmembrane region"/>
    <property type="match status" value="2"/>
</dbReference>
<dbReference type="InterPro" id="IPR017871">
    <property type="entry name" value="ABC_transporter-like_CS"/>
</dbReference>
<dbReference type="SMART" id="SM00382">
    <property type="entry name" value="AAA"/>
    <property type="match status" value="2"/>
</dbReference>
<keyword evidence="3 9" id="KW-0812">Transmembrane</keyword>
<evidence type="ECO:0000256" key="9">
    <source>
        <dbReference type="SAM" id="Phobius"/>
    </source>
</evidence>
<dbReference type="PANTHER" id="PTHR43394:SF15">
    <property type="entry name" value="ALPHA-FACTOR-TRANSPORTING ATPASE"/>
    <property type="match status" value="1"/>
</dbReference>
<accession>R7T086</accession>
<dbReference type="Pfam" id="PF00664">
    <property type="entry name" value="ABC_membrane"/>
    <property type="match status" value="2"/>
</dbReference>
<feature type="transmembrane region" description="Helical" evidence="9">
    <location>
        <begin position="1146"/>
        <end position="1169"/>
    </location>
</feature>
<dbReference type="CDD" id="cd18577">
    <property type="entry name" value="ABC_6TM_Pgp_ABCB1_D1_like"/>
    <property type="match status" value="1"/>
</dbReference>
<evidence type="ECO:0000256" key="2">
    <source>
        <dbReference type="ARBA" id="ARBA00022448"/>
    </source>
</evidence>
<name>R7T086_DICSQ</name>
<dbReference type="GO" id="GO:0005524">
    <property type="term" value="F:ATP binding"/>
    <property type="evidence" value="ECO:0007669"/>
    <property type="project" value="UniProtKB-KW"/>
</dbReference>
<dbReference type="InterPro" id="IPR011527">
    <property type="entry name" value="ABC1_TM_dom"/>
</dbReference>
<sequence length="1479" mass="161362">MRRPTSLVVDTDMTSTTSTTSPSASATNIPQSAVTLHSVESASSPSVCPPPQASIPLLFSLLTRRDFFVLILPAILTSVFAGGVAPFMTYVIGRSFDSFAAFPTTPNPSDEAKHKLLHGVGMAALELVGLAVGALALSSITSSLWIWTGERNLVAVRKRIYSAVTGKEMVWFDTKMGSEESVQSVEGNGPIGAGGLMANFARETDEVRMASSLAMGMVIQYTTTFLTSLVLAFVWSWSLTLVILSAVPLLMVIQTLSQGFAGPRLAVERAASASAATLVDRAVAAIATVKAFNAEKYEEEQLSEMLERIKSAANKCHAVWGVSTAASQFVMMAMFVQAFWFGSKLVRDGTISPGTVMSVFWACLIATSNLQMAIPQLIILTKGKFAMASLLTLAQSQSTSSPYGIPLSPTKSQSRRPSATFRKIRLPKCSGHFELSDVSFAYPSRPTMPVLQDISIFLPPQETSFVVGGSGSGKSTLAQLLLRMYTPSSGSIFLDDQELSFLDEDFTREHVAAVSQNCILFDMSVHDNVAMGLAGPGSKRKPQDVTREEVVKVCRAALMHEFVRDLPDGYDTQLGTNGANLSGGQKQRLAIARALLRNPTVLILDEATSALDATSRILVFEAIKRWRQNMTTIVITHDLSQISSDDFVHVLKDGKLIEQGFRHELESFESEFTRMARTQDSEGGFKEKNVEEGTAEELPIEAILEKQNEEMREELETIEMTSRTLKHHSIAPSTFRPLTMGNWMFDAVAELTRSSVVPNRQPRPVSRFVPADAFTGVSDEAEKKFRRRTLHIDIPTVAVPAPLATAASNNRLSLQFTPTSPTLCGHPSPKSFAPSMVEDDDDFDREKAAIQRSGSMAGEKRHYRGHRRRHTRDVRLDAVIIEKAEETVRETAAPQETEVSFFRLVHEIIPTIPNKPLVVLGMFICLASGTVTPLFSYLLSRLFFEVSNGAHNVSIINVYGGIVLAIAAADGLLIGLKIFVMENLAVKWVTHIREICYSRVLAQDKKWFDKPENASSRLVQILIKDGDDARSLIASVLSQSLVVSAMLGVGLIWALVRGWQLTLVGFAIAPVFAGVMALQAKLVSKCEVRNKRAREEVAKQYYDAISNVRAIRAMGFESAFREKFDAAVDSALTTGVRGAFVEGCSYGVASALIYLAEALLFYVGAVLIANGTFSYLQMIQTLQLVVFSVSIGSQLMAFTHRIAKSTRATRDFNRLLKLSTFTDESEGILAPDLSGPVSFTNVSFSYPERPEVAVLKNLFVEIKENECVAIVGSSGSGKSTMAALLQRLYEPDTGCVAIGPHILRSTDVHHLRDHVSVVSQQPNLFDASIAENIAYGNKSLTLEDIQRAAKAANVHDFVESLPKGYDTLVGENASLISGGQAQRLQIARALARPARILILDECTSALDAANQAAVMETLRHAKVGRTTLVVTHKLAMMRMCDKILVVHDGIIAEQGSYEELMERRGVFAQLANGGEWMSD</sequence>
<keyword evidence="7 9" id="KW-0472">Membrane</keyword>
<evidence type="ECO:0000256" key="1">
    <source>
        <dbReference type="ARBA" id="ARBA00004141"/>
    </source>
</evidence>
<feature type="transmembrane region" description="Helical" evidence="9">
    <location>
        <begin position="1175"/>
        <end position="1198"/>
    </location>
</feature>
<dbReference type="InterPro" id="IPR036640">
    <property type="entry name" value="ABC1_TM_sf"/>
</dbReference>
<dbReference type="PROSITE" id="PS50929">
    <property type="entry name" value="ABC_TM1F"/>
    <property type="match status" value="2"/>
</dbReference>
<dbReference type="CDD" id="cd18578">
    <property type="entry name" value="ABC_6TM_Pgp_ABCB1_D2_like"/>
    <property type="match status" value="1"/>
</dbReference>
<reference evidence="12 13" key="1">
    <citation type="journal article" date="2012" name="Science">
        <title>The Paleozoic origin of enzymatic lignin decomposition reconstructed from 31 fungal genomes.</title>
        <authorList>
            <person name="Floudas D."/>
            <person name="Binder M."/>
            <person name="Riley R."/>
            <person name="Barry K."/>
            <person name="Blanchette R.A."/>
            <person name="Henrissat B."/>
            <person name="Martinez A.T."/>
            <person name="Otillar R."/>
            <person name="Spatafora J.W."/>
            <person name="Yadav J.S."/>
            <person name="Aerts A."/>
            <person name="Benoit I."/>
            <person name="Boyd A."/>
            <person name="Carlson A."/>
            <person name="Copeland A."/>
            <person name="Coutinho P.M."/>
            <person name="de Vries R.P."/>
            <person name="Ferreira P."/>
            <person name="Findley K."/>
            <person name="Foster B."/>
            <person name="Gaskell J."/>
            <person name="Glotzer D."/>
            <person name="Gorecki P."/>
            <person name="Heitman J."/>
            <person name="Hesse C."/>
            <person name="Hori C."/>
            <person name="Igarashi K."/>
            <person name="Jurgens J.A."/>
            <person name="Kallen N."/>
            <person name="Kersten P."/>
            <person name="Kohler A."/>
            <person name="Kuees U."/>
            <person name="Kumar T.K.A."/>
            <person name="Kuo A."/>
            <person name="LaButti K."/>
            <person name="Larrondo L.F."/>
            <person name="Lindquist E."/>
            <person name="Ling A."/>
            <person name="Lombard V."/>
            <person name="Lucas S."/>
            <person name="Lundell T."/>
            <person name="Martin R."/>
            <person name="McLaughlin D.J."/>
            <person name="Morgenstern I."/>
            <person name="Morin E."/>
            <person name="Murat C."/>
            <person name="Nagy L.G."/>
            <person name="Nolan M."/>
            <person name="Ohm R.A."/>
            <person name="Patyshakuliyeva A."/>
            <person name="Rokas A."/>
            <person name="Ruiz-Duenas F.J."/>
            <person name="Sabat G."/>
            <person name="Salamov A."/>
            <person name="Samejima M."/>
            <person name="Schmutz J."/>
            <person name="Slot J.C."/>
            <person name="St John F."/>
            <person name="Stenlid J."/>
            <person name="Sun H."/>
            <person name="Sun S."/>
            <person name="Syed K."/>
            <person name="Tsang A."/>
            <person name="Wiebenga A."/>
            <person name="Young D."/>
            <person name="Pisabarro A."/>
            <person name="Eastwood D.C."/>
            <person name="Martin F."/>
            <person name="Cullen D."/>
            <person name="Grigoriev I.V."/>
            <person name="Hibbett D.S."/>
        </authorList>
    </citation>
    <scope>NUCLEOTIDE SEQUENCE [LARGE SCALE GENOMIC DNA]</scope>
    <source>
        <strain evidence="12 13">LYAD-421 SS1</strain>
    </source>
</reference>
<dbReference type="Gene3D" id="3.40.50.300">
    <property type="entry name" value="P-loop containing nucleotide triphosphate hydrolases"/>
    <property type="match status" value="2"/>
</dbReference>
<feature type="transmembrane region" description="Helical" evidence="9">
    <location>
        <begin position="359"/>
        <end position="380"/>
    </location>
</feature>
<comment type="subcellular location">
    <subcellularLocation>
        <location evidence="1">Membrane</location>
        <topology evidence="1">Multi-pass membrane protein</topology>
    </subcellularLocation>
</comment>
<evidence type="ECO:0000313" key="12">
    <source>
        <dbReference type="EMBL" id="EJF61731.1"/>
    </source>
</evidence>
<dbReference type="KEGG" id="dsq:DICSQDRAFT_105392"/>
<evidence type="ECO:0000259" key="10">
    <source>
        <dbReference type="PROSITE" id="PS50893"/>
    </source>
</evidence>
<dbReference type="RefSeq" id="XP_007365432.1">
    <property type="nucleotide sequence ID" value="XM_007365370.1"/>
</dbReference>